<comment type="caution">
    <text evidence="2">The sequence shown here is derived from an EMBL/GenBank/DDBJ whole genome shotgun (WGS) entry which is preliminary data.</text>
</comment>
<name>A0A445DDH9_ARAHY</name>
<evidence type="ECO:0000313" key="3">
    <source>
        <dbReference type="Proteomes" id="UP000289738"/>
    </source>
</evidence>
<dbReference type="AlphaFoldDB" id="A0A445DDH9"/>
<evidence type="ECO:0000256" key="1">
    <source>
        <dbReference type="SAM" id="SignalP"/>
    </source>
</evidence>
<dbReference type="Proteomes" id="UP000289738">
    <property type="component" value="Chromosome A04"/>
</dbReference>
<dbReference type="SUPFAM" id="SSF57095">
    <property type="entry name" value="Scorpion toxin-like"/>
    <property type="match status" value="1"/>
</dbReference>
<gene>
    <name evidence="2" type="ORF">Ahy_A04g018324</name>
</gene>
<keyword evidence="1" id="KW-0732">Signal</keyword>
<feature type="signal peptide" evidence="1">
    <location>
        <begin position="1"/>
        <end position="19"/>
    </location>
</feature>
<evidence type="ECO:0008006" key="4">
    <source>
        <dbReference type="Google" id="ProtNLM"/>
    </source>
</evidence>
<protein>
    <recommendedName>
        <fullName evidence="4">Knottin scorpion toxin-like domain-containing protein</fullName>
    </recommendedName>
</protein>
<reference evidence="2 3" key="1">
    <citation type="submission" date="2019-01" db="EMBL/GenBank/DDBJ databases">
        <title>Sequencing of cultivated peanut Arachis hypogaea provides insights into genome evolution and oil improvement.</title>
        <authorList>
            <person name="Chen X."/>
        </authorList>
    </citation>
    <scope>NUCLEOTIDE SEQUENCE [LARGE SCALE GENOMIC DNA]</scope>
    <source>
        <strain evidence="3">cv. Fuhuasheng</strain>
        <tissue evidence="2">Leaves</tissue>
    </source>
</reference>
<feature type="chain" id="PRO_5019367811" description="Knottin scorpion toxin-like domain-containing protein" evidence="1">
    <location>
        <begin position="20"/>
        <end position="82"/>
    </location>
</feature>
<proteinExistence type="predicted"/>
<organism evidence="2 3">
    <name type="scientific">Arachis hypogaea</name>
    <name type="common">Peanut</name>
    <dbReference type="NCBI Taxonomy" id="3818"/>
    <lineage>
        <taxon>Eukaryota</taxon>
        <taxon>Viridiplantae</taxon>
        <taxon>Streptophyta</taxon>
        <taxon>Embryophyta</taxon>
        <taxon>Tracheophyta</taxon>
        <taxon>Spermatophyta</taxon>
        <taxon>Magnoliopsida</taxon>
        <taxon>eudicotyledons</taxon>
        <taxon>Gunneridae</taxon>
        <taxon>Pentapetalae</taxon>
        <taxon>rosids</taxon>
        <taxon>fabids</taxon>
        <taxon>Fabales</taxon>
        <taxon>Fabaceae</taxon>
        <taxon>Papilionoideae</taxon>
        <taxon>50 kb inversion clade</taxon>
        <taxon>dalbergioids sensu lato</taxon>
        <taxon>Dalbergieae</taxon>
        <taxon>Pterocarpus clade</taxon>
        <taxon>Arachis</taxon>
    </lineage>
</organism>
<accession>A0A445DDH9</accession>
<dbReference type="EMBL" id="SDMP01000004">
    <property type="protein sequence ID" value="RYR61195.1"/>
    <property type="molecule type" value="Genomic_DNA"/>
</dbReference>
<evidence type="ECO:0000313" key="2">
    <source>
        <dbReference type="EMBL" id="RYR61195.1"/>
    </source>
</evidence>
<keyword evidence="3" id="KW-1185">Reference proteome</keyword>
<sequence length="82" mass="8892">MKAFTNVLIILLIFSIGIGNERLMKITEAASKPCTATLDSVVICVFTWRCIQACKSHYGRLASGSCIGGLCVCQYPPPCHNL</sequence>
<dbReference type="Gramene" id="arahy.Tifrunner.gnm2.ann2.Ah04g343700.1">
    <property type="protein sequence ID" value="arahy.Tifrunner.gnm2.ann2.Ah04g343700.1-CDS"/>
    <property type="gene ID" value="arahy.Tifrunner.gnm2.ann2.Ah04g343700"/>
</dbReference>
<dbReference type="InterPro" id="IPR036574">
    <property type="entry name" value="Scorpion_toxin-like_sf"/>
</dbReference>